<evidence type="ECO:0000313" key="4">
    <source>
        <dbReference type="EMBL" id="MBM6754814.1"/>
    </source>
</evidence>
<dbReference type="InterPro" id="IPR029064">
    <property type="entry name" value="Ribosomal_eL30-like_sf"/>
</dbReference>
<dbReference type="PANTHER" id="PTHR43191:SF12">
    <property type="entry name" value="RRNA METHYLASE"/>
    <property type="match status" value="1"/>
</dbReference>
<dbReference type="Gene3D" id="3.30.1330.30">
    <property type="match status" value="1"/>
</dbReference>
<evidence type="ECO:0000256" key="2">
    <source>
        <dbReference type="ARBA" id="ARBA00022679"/>
    </source>
</evidence>
<dbReference type="Pfam" id="PF00588">
    <property type="entry name" value="SpoU_methylase"/>
    <property type="match status" value="1"/>
</dbReference>
<feature type="domain" description="tRNA/rRNA methyltransferase SpoU type" evidence="3">
    <location>
        <begin position="137"/>
        <end position="281"/>
    </location>
</feature>
<dbReference type="PANTHER" id="PTHR43191">
    <property type="entry name" value="RRNA METHYLTRANSFERASE 3"/>
    <property type="match status" value="1"/>
</dbReference>
<dbReference type="InterPro" id="IPR029026">
    <property type="entry name" value="tRNA_m1G_MTases_N"/>
</dbReference>
<evidence type="ECO:0000313" key="5">
    <source>
        <dbReference type="Proteomes" id="UP000776629"/>
    </source>
</evidence>
<dbReference type="InterPro" id="IPR051259">
    <property type="entry name" value="rRNA_Methyltransferase"/>
</dbReference>
<proteinExistence type="predicted"/>
<keyword evidence="5" id="KW-1185">Reference proteome</keyword>
<evidence type="ECO:0000256" key="1">
    <source>
        <dbReference type="ARBA" id="ARBA00022603"/>
    </source>
</evidence>
<gene>
    <name evidence="4" type="ORF">H5993_08600</name>
</gene>
<dbReference type="SUPFAM" id="SSF55315">
    <property type="entry name" value="L30e-like"/>
    <property type="match status" value="1"/>
</dbReference>
<dbReference type="GO" id="GO:0008168">
    <property type="term" value="F:methyltransferase activity"/>
    <property type="evidence" value="ECO:0007669"/>
    <property type="project" value="UniProtKB-KW"/>
</dbReference>
<name>A0ABS2EQL8_9LACO</name>
<sequence length="298" mass="32967">MHNLIFLENLEGKDLAPYVRLNEAQLFHALAPHPGLFIAESPKVIERALRAGYRPASLLMEAKTMERDLADLDHEMAINQTTGLGQTPIYVVDSKLLRQLTGAGYNLLRGALAVMYRVQRPDLTNFLATMPSDHPRIAILERVVNPTNVGAIFRSAAALGIDGIIVTSDSADPLYRRASRVAMGTVFQVPWTYMDAKIWQREGIDLLHRFGYKTAAMALRHNTIDIDHPVLGETEKLAIILGSEGPGLNEATIDQSDFTIKIPMAPEVDSLNVAAASALAFWELGNRRLHPEWSGDKH</sequence>
<dbReference type="RefSeq" id="WP_180871354.1">
    <property type="nucleotide sequence ID" value="NZ_JACJJQ010000055.1"/>
</dbReference>
<comment type="caution">
    <text evidence="4">The sequence shown here is derived from an EMBL/GenBank/DDBJ whole genome shotgun (WGS) entry which is preliminary data.</text>
</comment>
<keyword evidence="1 4" id="KW-0489">Methyltransferase</keyword>
<dbReference type="Proteomes" id="UP000776629">
    <property type="component" value="Unassembled WGS sequence"/>
</dbReference>
<dbReference type="GO" id="GO:0032259">
    <property type="term" value="P:methylation"/>
    <property type="evidence" value="ECO:0007669"/>
    <property type="project" value="UniProtKB-KW"/>
</dbReference>
<evidence type="ECO:0000259" key="3">
    <source>
        <dbReference type="Pfam" id="PF00588"/>
    </source>
</evidence>
<dbReference type="CDD" id="cd18095">
    <property type="entry name" value="SpoU-like_rRNA-MTase"/>
    <property type="match status" value="1"/>
</dbReference>
<accession>A0ABS2EQL8</accession>
<organism evidence="4 5">
    <name type="scientific">Limosilactobacillus alvi</name>
    <dbReference type="NCBI Taxonomy" id="990412"/>
    <lineage>
        <taxon>Bacteria</taxon>
        <taxon>Bacillati</taxon>
        <taxon>Bacillota</taxon>
        <taxon>Bacilli</taxon>
        <taxon>Lactobacillales</taxon>
        <taxon>Lactobacillaceae</taxon>
        <taxon>Limosilactobacillus</taxon>
    </lineage>
</organism>
<dbReference type="EMBL" id="JACJJQ010000055">
    <property type="protein sequence ID" value="MBM6754814.1"/>
    <property type="molecule type" value="Genomic_DNA"/>
</dbReference>
<dbReference type="Gene3D" id="3.40.1280.10">
    <property type="match status" value="1"/>
</dbReference>
<keyword evidence="2" id="KW-0808">Transferase</keyword>
<dbReference type="InterPro" id="IPR001537">
    <property type="entry name" value="SpoU_MeTrfase"/>
</dbReference>
<dbReference type="InterPro" id="IPR029028">
    <property type="entry name" value="Alpha/beta_knot_MTases"/>
</dbReference>
<reference evidence="4 5" key="1">
    <citation type="journal article" date="2021" name="Sci. Rep.">
        <title>The distribution of antibiotic resistance genes in chicken gut microbiota commensals.</title>
        <authorList>
            <person name="Juricova H."/>
            <person name="Matiasovicova J."/>
            <person name="Kubasova T."/>
            <person name="Cejkova D."/>
            <person name="Rychlik I."/>
        </authorList>
    </citation>
    <scope>NUCLEOTIDE SEQUENCE [LARGE SCALE GENOMIC DNA]</scope>
    <source>
        <strain evidence="4 5">An810</strain>
    </source>
</reference>
<protein>
    <submittedName>
        <fullName evidence="4">RNA methyltransferase</fullName>
    </submittedName>
</protein>
<dbReference type="SUPFAM" id="SSF75217">
    <property type="entry name" value="alpha/beta knot"/>
    <property type="match status" value="1"/>
</dbReference>